<dbReference type="GO" id="GO:0005886">
    <property type="term" value="C:plasma membrane"/>
    <property type="evidence" value="ECO:0007669"/>
    <property type="project" value="UniProtKB-ARBA"/>
</dbReference>
<evidence type="ECO:0000256" key="2">
    <source>
        <dbReference type="ARBA" id="ARBA00022692"/>
    </source>
</evidence>
<evidence type="ECO:0000313" key="6">
    <source>
        <dbReference type="Proteomes" id="UP001596368"/>
    </source>
</evidence>
<keyword evidence="6" id="KW-1185">Reference proteome</keyword>
<name>A0ABD5XPF3_9EURY</name>
<comment type="caution">
    <text evidence="5">The sequence shown here is derived from an EMBL/GenBank/DDBJ whole genome shotgun (WGS) entry which is preliminary data.</text>
</comment>
<protein>
    <submittedName>
        <fullName evidence="5">Energy-coupling factor transporter transmembrane component T family protein</fullName>
    </submittedName>
</protein>
<dbReference type="RefSeq" id="WP_284013972.1">
    <property type="nucleotide sequence ID" value="NZ_CP126156.1"/>
</dbReference>
<sequence length="239" mass="24929">MLAYDPGESAAHRLDARTKLLVQTAFAAAAFAHTTPSGLAALTALAVVLLAGSATPVRTALAEFRVVLPLLAAGPIVEALRLGAPWVEPTAAVAPALASYRSLLLLGLAAAYVRTTPVRESEAAVSWLVPGRPGRLLGVGVGLVFRLLPVLQADLARTREAMRARLGDERPLRDRVRIVTTAGLNRVLGRTDRLAVALRARCLSWNPTPPPSSLDRGDAVAAALAAGLLAWAVWPAGAV</sequence>
<evidence type="ECO:0000256" key="1">
    <source>
        <dbReference type="ARBA" id="ARBA00004141"/>
    </source>
</evidence>
<evidence type="ECO:0000313" key="5">
    <source>
        <dbReference type="EMBL" id="MFC7136964.1"/>
    </source>
</evidence>
<dbReference type="InterPro" id="IPR003339">
    <property type="entry name" value="ABC/ECF_trnsptr_transmembrane"/>
</dbReference>
<keyword evidence="2 5" id="KW-0812">Transmembrane</keyword>
<dbReference type="EMBL" id="JBHSZG010000001">
    <property type="protein sequence ID" value="MFC7136964.1"/>
    <property type="molecule type" value="Genomic_DNA"/>
</dbReference>
<evidence type="ECO:0000256" key="3">
    <source>
        <dbReference type="ARBA" id="ARBA00022989"/>
    </source>
</evidence>
<dbReference type="Pfam" id="PF02361">
    <property type="entry name" value="CbiQ"/>
    <property type="match status" value="1"/>
</dbReference>
<accession>A0ABD5XPF3</accession>
<dbReference type="CDD" id="cd16914">
    <property type="entry name" value="EcfT"/>
    <property type="match status" value="1"/>
</dbReference>
<comment type="subcellular location">
    <subcellularLocation>
        <location evidence="1">Membrane</location>
        <topology evidence="1">Multi-pass membrane protein</topology>
    </subcellularLocation>
</comment>
<keyword evidence="4" id="KW-0472">Membrane</keyword>
<gene>
    <name evidence="5" type="ORF">ACFQRB_11775</name>
</gene>
<evidence type="ECO:0000256" key="4">
    <source>
        <dbReference type="ARBA" id="ARBA00023136"/>
    </source>
</evidence>
<dbReference type="AlphaFoldDB" id="A0ABD5XPF3"/>
<reference evidence="5 6" key="1">
    <citation type="journal article" date="2019" name="Int. J. Syst. Evol. Microbiol.">
        <title>The Global Catalogue of Microorganisms (GCM) 10K type strain sequencing project: providing services to taxonomists for standard genome sequencing and annotation.</title>
        <authorList>
            <consortium name="The Broad Institute Genomics Platform"/>
            <consortium name="The Broad Institute Genome Sequencing Center for Infectious Disease"/>
            <person name="Wu L."/>
            <person name="Ma J."/>
        </authorList>
    </citation>
    <scope>NUCLEOTIDE SEQUENCE [LARGE SCALE GENOMIC DNA]</scope>
    <source>
        <strain evidence="5 6">DT92</strain>
    </source>
</reference>
<proteinExistence type="predicted"/>
<dbReference type="GeneID" id="81121174"/>
<dbReference type="Proteomes" id="UP001596368">
    <property type="component" value="Unassembled WGS sequence"/>
</dbReference>
<organism evidence="5 6">
    <name type="scientific">Halobaculum litoreum</name>
    <dbReference type="NCBI Taxonomy" id="3031998"/>
    <lineage>
        <taxon>Archaea</taxon>
        <taxon>Methanobacteriati</taxon>
        <taxon>Methanobacteriota</taxon>
        <taxon>Stenosarchaea group</taxon>
        <taxon>Halobacteria</taxon>
        <taxon>Halobacteriales</taxon>
        <taxon>Haloferacaceae</taxon>
        <taxon>Halobaculum</taxon>
    </lineage>
</organism>
<keyword evidence="3" id="KW-1133">Transmembrane helix</keyword>